<organism evidence="2 3">
    <name type="scientific">Variovorax defluvii</name>
    <dbReference type="NCBI Taxonomy" id="913761"/>
    <lineage>
        <taxon>Bacteria</taxon>
        <taxon>Pseudomonadati</taxon>
        <taxon>Pseudomonadota</taxon>
        <taxon>Betaproteobacteria</taxon>
        <taxon>Burkholderiales</taxon>
        <taxon>Comamonadaceae</taxon>
        <taxon>Variovorax</taxon>
    </lineage>
</organism>
<evidence type="ECO:0000256" key="1">
    <source>
        <dbReference type="SAM" id="Phobius"/>
    </source>
</evidence>
<feature type="transmembrane region" description="Helical" evidence="1">
    <location>
        <begin position="58"/>
        <end position="77"/>
    </location>
</feature>
<keyword evidence="3" id="KW-1185">Reference proteome</keyword>
<keyword evidence="1" id="KW-1133">Transmembrane helix</keyword>
<evidence type="ECO:0000313" key="3">
    <source>
        <dbReference type="Proteomes" id="UP001500975"/>
    </source>
</evidence>
<evidence type="ECO:0008006" key="4">
    <source>
        <dbReference type="Google" id="ProtNLM"/>
    </source>
</evidence>
<name>A0ABP8GZW2_9BURK</name>
<keyword evidence="1" id="KW-0812">Transmembrane</keyword>
<reference evidence="3" key="1">
    <citation type="journal article" date="2019" name="Int. J. Syst. Evol. Microbiol.">
        <title>The Global Catalogue of Microorganisms (GCM) 10K type strain sequencing project: providing services to taxonomists for standard genome sequencing and annotation.</title>
        <authorList>
            <consortium name="The Broad Institute Genomics Platform"/>
            <consortium name="The Broad Institute Genome Sequencing Center for Infectious Disease"/>
            <person name="Wu L."/>
            <person name="Ma J."/>
        </authorList>
    </citation>
    <scope>NUCLEOTIDE SEQUENCE [LARGE SCALE GENOMIC DNA]</scope>
    <source>
        <strain evidence="3">JCM 17804</strain>
    </source>
</reference>
<dbReference type="InterPro" id="IPR037185">
    <property type="entry name" value="EmrE-like"/>
</dbReference>
<dbReference type="EMBL" id="BAABGJ010000006">
    <property type="protein sequence ID" value="GAA4332349.1"/>
    <property type="molecule type" value="Genomic_DNA"/>
</dbReference>
<keyword evidence="1" id="KW-0472">Membrane</keyword>
<accession>A0ABP8GZW2</accession>
<comment type="caution">
    <text evidence="2">The sequence shown here is derived from an EMBL/GenBank/DDBJ whole genome shotgun (WGS) entry which is preliminary data.</text>
</comment>
<dbReference type="SUPFAM" id="SSF103481">
    <property type="entry name" value="Multidrug resistance efflux transporter EmrE"/>
    <property type="match status" value="1"/>
</dbReference>
<evidence type="ECO:0000313" key="2">
    <source>
        <dbReference type="EMBL" id="GAA4332349.1"/>
    </source>
</evidence>
<protein>
    <recommendedName>
        <fullName evidence="4">EamA-like transporter family protein</fullName>
    </recommendedName>
</protein>
<sequence length="81" mass="8326">MAISYAGVMLVFGHELSLGQSASAAWGTLLIFLSAVSYAIIGPLSTIVLSALILGEPLTAWVAAGTALVIAGIFVFTRMGR</sequence>
<proteinExistence type="predicted"/>
<feature type="transmembrane region" description="Helical" evidence="1">
    <location>
        <begin position="29"/>
        <end position="52"/>
    </location>
</feature>
<gene>
    <name evidence="2" type="ORF">GCM10023165_06960</name>
</gene>
<dbReference type="Proteomes" id="UP001500975">
    <property type="component" value="Unassembled WGS sequence"/>
</dbReference>